<dbReference type="OrthoDB" id="9774536at2"/>
<feature type="domain" description="NqrA N-terminal barrel-sandwich hybrid" evidence="8">
    <location>
        <begin position="13"/>
        <end position="76"/>
    </location>
</feature>
<dbReference type="STRING" id="53463.SAMN05444389_102410"/>
<keyword evidence="7" id="KW-0739">Sodium transport</keyword>
<evidence type="ECO:0000256" key="6">
    <source>
        <dbReference type="ARBA" id="ARBA00023075"/>
    </source>
</evidence>
<evidence type="ECO:0000313" key="11">
    <source>
        <dbReference type="EMBL" id="SHL96783.1"/>
    </source>
</evidence>
<dbReference type="AlphaFoldDB" id="A0A1M7EYH6"/>
<keyword evidence="1" id="KW-0813">Transport</keyword>
<dbReference type="InterPro" id="IPR022615">
    <property type="entry name" value="NqrA_C_domain"/>
</dbReference>
<dbReference type="Proteomes" id="UP000184444">
    <property type="component" value="Unassembled WGS sequence"/>
</dbReference>
<evidence type="ECO:0000259" key="10">
    <source>
        <dbReference type="Pfam" id="PF24836"/>
    </source>
</evidence>
<evidence type="ECO:0000256" key="1">
    <source>
        <dbReference type="ARBA" id="ARBA00022448"/>
    </source>
</evidence>
<gene>
    <name evidence="11" type="ORF">SAMN05444389_102410</name>
</gene>
<evidence type="ECO:0000256" key="3">
    <source>
        <dbReference type="ARBA" id="ARBA00023027"/>
    </source>
</evidence>
<dbReference type="Pfam" id="PF05896">
    <property type="entry name" value="NQRA_N"/>
    <property type="match status" value="1"/>
</dbReference>
<keyword evidence="2" id="KW-1278">Translocase</keyword>
<evidence type="ECO:0000256" key="7">
    <source>
        <dbReference type="ARBA" id="ARBA00023201"/>
    </source>
</evidence>
<evidence type="ECO:0000256" key="4">
    <source>
        <dbReference type="ARBA" id="ARBA00023053"/>
    </source>
</evidence>
<dbReference type="InterPro" id="IPR008703">
    <property type="entry name" value="NqrA"/>
</dbReference>
<reference evidence="12" key="1">
    <citation type="submission" date="2016-11" db="EMBL/GenBank/DDBJ databases">
        <authorList>
            <person name="Varghese N."/>
            <person name="Submissions S."/>
        </authorList>
    </citation>
    <scope>NUCLEOTIDE SEQUENCE [LARGE SCALE GENOMIC DNA]</scope>
    <source>
        <strain evidence="12">DSM 6637</strain>
    </source>
</reference>
<protein>
    <submittedName>
        <fullName evidence="11">Na+-transporting NADH:ubiquinone oxidoreductase subunit A</fullName>
    </submittedName>
</protein>
<evidence type="ECO:0000256" key="2">
    <source>
        <dbReference type="ARBA" id="ARBA00022967"/>
    </source>
</evidence>
<keyword evidence="6 11" id="KW-0830">Ubiquinone</keyword>
<evidence type="ECO:0000259" key="8">
    <source>
        <dbReference type="Pfam" id="PF05896"/>
    </source>
</evidence>
<dbReference type="Pfam" id="PF24836">
    <property type="entry name" value="NQRA_2nd"/>
    <property type="match status" value="1"/>
</dbReference>
<feature type="domain" description="Na(+)-translocating NADH-quinone reductase subunit A C-terminal" evidence="9">
    <location>
        <begin position="250"/>
        <end position="294"/>
    </location>
</feature>
<sequence>MPASADIRVHITDQCALFARPSDDFRADILVAAGDKVAQGAPVLRSRRHPDLTLVAPVAGEVAAADLGPGKRLSHILFFHDAKAGRHEHDVSAARAENDPVAVRALLLSAGMWPLFRSRPFGRVPLPAEQPAAIFVMALDTRPDAPLPQLALAGRLDAFLRGCQALASLTNGPVYVCHDGAADLDDLDVGNDRIRLTRIGPFHPHGLAGLQIAARFPAAPGRPVWDVHAEDVVGLGSFLETGLVPETRLVSVSGGALREHRLVRCQPGADLRALTFDIVKPGPHRLLSGSSLDGVEGRWLGPWRRQVAAIAGTGTERSPHWFSAALRRSSRPLPIIPTAALDHAFGGILPAALLVRALAANDSETAMRLGALSLVEEDVALADYITAAAPHLTAMLRAMLDRIAAEEIA</sequence>
<proteinExistence type="predicted"/>
<dbReference type="PANTHER" id="PTHR37839:SF1">
    <property type="entry name" value="NA(+)-TRANSLOCATING NADH-QUINONE REDUCTASE SUBUNIT A"/>
    <property type="match status" value="1"/>
</dbReference>
<keyword evidence="4" id="KW-0915">Sodium</keyword>
<dbReference type="InterPro" id="IPR056148">
    <property type="entry name" value="NQRA_2nd"/>
</dbReference>
<evidence type="ECO:0000313" key="12">
    <source>
        <dbReference type="Proteomes" id="UP000184444"/>
    </source>
</evidence>
<dbReference type="RefSeq" id="WP_073063262.1">
    <property type="nucleotide sequence ID" value="NZ_FRCK01000002.1"/>
</dbReference>
<organism evidence="11 12">
    <name type="scientific">Paracoccus solventivorans</name>
    <dbReference type="NCBI Taxonomy" id="53463"/>
    <lineage>
        <taxon>Bacteria</taxon>
        <taxon>Pseudomonadati</taxon>
        <taxon>Pseudomonadota</taxon>
        <taxon>Alphaproteobacteria</taxon>
        <taxon>Rhodobacterales</taxon>
        <taxon>Paracoccaceae</taxon>
        <taxon>Paracoccus</taxon>
    </lineage>
</organism>
<dbReference type="PANTHER" id="PTHR37839">
    <property type="entry name" value="NA(+)-TRANSLOCATING NADH-QUINONE REDUCTASE SUBUNIT A"/>
    <property type="match status" value="1"/>
</dbReference>
<keyword evidence="12" id="KW-1185">Reference proteome</keyword>
<dbReference type="GO" id="GO:0006814">
    <property type="term" value="P:sodium ion transport"/>
    <property type="evidence" value="ECO:0007669"/>
    <property type="project" value="UniProtKB-KW"/>
</dbReference>
<dbReference type="InterPro" id="IPR056147">
    <property type="entry name" value="NQRA_N"/>
</dbReference>
<dbReference type="GO" id="GO:0016655">
    <property type="term" value="F:oxidoreductase activity, acting on NAD(P)H, quinone or similar compound as acceptor"/>
    <property type="evidence" value="ECO:0007669"/>
    <property type="project" value="InterPro"/>
</dbReference>
<evidence type="ECO:0000259" key="9">
    <source>
        <dbReference type="Pfam" id="PF11973"/>
    </source>
</evidence>
<dbReference type="Pfam" id="PF11973">
    <property type="entry name" value="NQRA_SLBB"/>
    <property type="match status" value="1"/>
</dbReference>
<dbReference type="EMBL" id="FRCK01000002">
    <property type="protein sequence ID" value="SHL96783.1"/>
    <property type="molecule type" value="Genomic_DNA"/>
</dbReference>
<keyword evidence="5" id="KW-0406">Ion transport</keyword>
<accession>A0A1M7EYH6</accession>
<feature type="domain" description="NqrA second alpha/beta" evidence="10">
    <location>
        <begin position="102"/>
        <end position="243"/>
    </location>
</feature>
<evidence type="ECO:0000256" key="5">
    <source>
        <dbReference type="ARBA" id="ARBA00023065"/>
    </source>
</evidence>
<keyword evidence="3" id="KW-0520">NAD</keyword>
<name>A0A1M7EYH6_9RHOB</name>